<proteinExistence type="predicted"/>
<dbReference type="Gene3D" id="1.10.10.10">
    <property type="entry name" value="Winged helix-like DNA-binding domain superfamily/Winged helix DNA-binding domain"/>
    <property type="match status" value="1"/>
</dbReference>
<feature type="domain" description="Transcription regulator PadR N-terminal" evidence="1">
    <location>
        <begin position="10"/>
        <end position="82"/>
    </location>
</feature>
<evidence type="ECO:0000259" key="1">
    <source>
        <dbReference type="Pfam" id="PF03551"/>
    </source>
</evidence>
<evidence type="ECO:0000313" key="3">
    <source>
        <dbReference type="Proteomes" id="UP000051789"/>
    </source>
</evidence>
<dbReference type="InterPro" id="IPR005149">
    <property type="entry name" value="Tscrpt_reg_PadR_N"/>
</dbReference>
<dbReference type="SUPFAM" id="SSF46785">
    <property type="entry name" value="Winged helix' DNA-binding domain"/>
    <property type="match status" value="1"/>
</dbReference>
<dbReference type="Proteomes" id="UP000051789">
    <property type="component" value="Unassembled WGS sequence"/>
</dbReference>
<comment type="caution">
    <text evidence="2">The sequence shown here is derived from an EMBL/GenBank/DDBJ whole genome shotgun (WGS) entry which is preliminary data.</text>
</comment>
<dbReference type="AlphaFoldDB" id="A0A0R2CC06"/>
<accession>A0A0R2CC06</accession>
<reference evidence="2 3" key="1">
    <citation type="journal article" date="2015" name="Genome Announc.">
        <title>Expanding the biotechnology potential of lactobacilli through comparative genomics of 213 strains and associated genera.</title>
        <authorList>
            <person name="Sun Z."/>
            <person name="Harris H.M."/>
            <person name="McCann A."/>
            <person name="Guo C."/>
            <person name="Argimon S."/>
            <person name="Zhang W."/>
            <person name="Yang X."/>
            <person name="Jeffery I.B."/>
            <person name="Cooney J.C."/>
            <person name="Kagawa T.F."/>
            <person name="Liu W."/>
            <person name="Song Y."/>
            <person name="Salvetti E."/>
            <person name="Wrobel A."/>
            <person name="Rasinkangas P."/>
            <person name="Parkhill J."/>
            <person name="Rea M.C."/>
            <person name="O'Sullivan O."/>
            <person name="Ritari J."/>
            <person name="Douillard F.P."/>
            <person name="Paul Ross R."/>
            <person name="Yang R."/>
            <person name="Briner A.E."/>
            <person name="Felis G.E."/>
            <person name="de Vos W.M."/>
            <person name="Barrangou R."/>
            <person name="Klaenhammer T.R."/>
            <person name="Caufield P.W."/>
            <person name="Cui Y."/>
            <person name="Zhang H."/>
            <person name="O'Toole P.W."/>
        </authorList>
    </citation>
    <scope>NUCLEOTIDE SEQUENCE [LARGE SCALE GENOMIC DNA]</scope>
    <source>
        <strain evidence="2 3">DSM 22698</strain>
    </source>
</reference>
<dbReference type="STRING" id="1423810.FD19_GL001067"/>
<dbReference type="Pfam" id="PF03551">
    <property type="entry name" value="PadR"/>
    <property type="match status" value="1"/>
</dbReference>
<sequence>MEGYMYELLILGTLMSGDMSGYKLRKILGIALVPRRKISNGVMYPLLKRLEADGFIQQRAAPGSTRGTKVSHITARGREHFQALMAAPVTTDVRRESVYQFKVRGFADVQPDVQRTILTAFGDMVQTDLDEYLRARKHLETFLATENNPESRVAHLEWTIQTLDLNIELSKTKQRWLRCCLQKINSSTEKEMNNGK</sequence>
<dbReference type="PANTHER" id="PTHR43252:SF2">
    <property type="entry name" value="TRANSCRIPTION REGULATOR, PADR-LIKE FAMILY"/>
    <property type="match status" value="1"/>
</dbReference>
<gene>
    <name evidence="2" type="ORF">FD19_GL001067</name>
</gene>
<keyword evidence="3" id="KW-1185">Reference proteome</keyword>
<protein>
    <recommendedName>
        <fullName evidence="1">Transcription regulator PadR N-terminal domain-containing protein</fullName>
    </recommendedName>
</protein>
<dbReference type="PANTHER" id="PTHR43252">
    <property type="entry name" value="TRANSCRIPTIONAL REGULATOR YQJI"/>
    <property type="match status" value="1"/>
</dbReference>
<name>A0A0R2CC06_9LACO</name>
<dbReference type="EMBL" id="AYZK01000002">
    <property type="protein sequence ID" value="KRM87556.1"/>
    <property type="molecule type" value="Genomic_DNA"/>
</dbReference>
<organism evidence="2 3">
    <name type="scientific">Lacticaseibacillus thailandensis DSM 22698 = JCM 13996</name>
    <dbReference type="NCBI Taxonomy" id="1423810"/>
    <lineage>
        <taxon>Bacteria</taxon>
        <taxon>Bacillati</taxon>
        <taxon>Bacillota</taxon>
        <taxon>Bacilli</taxon>
        <taxon>Lactobacillales</taxon>
        <taxon>Lactobacillaceae</taxon>
        <taxon>Lacticaseibacillus</taxon>
    </lineage>
</organism>
<evidence type="ECO:0000313" key="2">
    <source>
        <dbReference type="EMBL" id="KRM87556.1"/>
    </source>
</evidence>
<dbReference type="InterPro" id="IPR036390">
    <property type="entry name" value="WH_DNA-bd_sf"/>
</dbReference>
<dbReference type="InterPro" id="IPR036388">
    <property type="entry name" value="WH-like_DNA-bd_sf"/>
</dbReference>
<dbReference type="PATRIC" id="fig|1423810.4.peg.1096"/>